<evidence type="ECO:0000256" key="7">
    <source>
        <dbReference type="SAM" id="SignalP"/>
    </source>
</evidence>
<feature type="chain" id="PRO_5045618241" description="Mechanosensitive ion channel MscS domain-containing protein" evidence="7">
    <location>
        <begin position="19"/>
        <end position="620"/>
    </location>
</feature>
<evidence type="ECO:0000313" key="10">
    <source>
        <dbReference type="Proteomes" id="UP000609651"/>
    </source>
</evidence>
<keyword evidence="2" id="KW-1003">Cell membrane</keyword>
<accession>A0ABX1VGD8</accession>
<keyword evidence="3 6" id="KW-0812">Transmembrane</keyword>
<keyword evidence="10" id="KW-1185">Reference proteome</keyword>
<feature type="transmembrane region" description="Helical" evidence="6">
    <location>
        <begin position="368"/>
        <end position="387"/>
    </location>
</feature>
<dbReference type="InterPro" id="IPR011066">
    <property type="entry name" value="MscS_channel_C_sf"/>
</dbReference>
<feature type="transmembrane region" description="Helical" evidence="6">
    <location>
        <begin position="326"/>
        <end position="347"/>
    </location>
</feature>
<keyword evidence="5 6" id="KW-0472">Membrane</keyword>
<evidence type="ECO:0000256" key="6">
    <source>
        <dbReference type="SAM" id="Phobius"/>
    </source>
</evidence>
<dbReference type="Pfam" id="PF00924">
    <property type="entry name" value="MS_channel_2nd"/>
    <property type="match status" value="1"/>
</dbReference>
<dbReference type="InterPro" id="IPR010920">
    <property type="entry name" value="LSM_dom_sf"/>
</dbReference>
<organism evidence="9 10">
    <name type="scientific">Alienimonas chondri</name>
    <dbReference type="NCBI Taxonomy" id="2681879"/>
    <lineage>
        <taxon>Bacteria</taxon>
        <taxon>Pseudomonadati</taxon>
        <taxon>Planctomycetota</taxon>
        <taxon>Planctomycetia</taxon>
        <taxon>Planctomycetales</taxon>
        <taxon>Planctomycetaceae</taxon>
        <taxon>Alienimonas</taxon>
    </lineage>
</organism>
<comment type="subcellular location">
    <subcellularLocation>
        <location evidence="1">Cell membrane</location>
        <topology evidence="1">Multi-pass membrane protein</topology>
    </subcellularLocation>
</comment>
<evidence type="ECO:0000259" key="8">
    <source>
        <dbReference type="Pfam" id="PF00924"/>
    </source>
</evidence>
<feature type="transmembrane region" description="Helical" evidence="6">
    <location>
        <begin position="236"/>
        <end position="257"/>
    </location>
</feature>
<dbReference type="PANTHER" id="PTHR30221">
    <property type="entry name" value="SMALL-CONDUCTANCE MECHANOSENSITIVE CHANNEL"/>
    <property type="match status" value="1"/>
</dbReference>
<evidence type="ECO:0000256" key="1">
    <source>
        <dbReference type="ARBA" id="ARBA00004651"/>
    </source>
</evidence>
<evidence type="ECO:0000256" key="5">
    <source>
        <dbReference type="ARBA" id="ARBA00023136"/>
    </source>
</evidence>
<keyword evidence="4 6" id="KW-1133">Transmembrane helix</keyword>
<keyword evidence="7" id="KW-0732">Signal</keyword>
<dbReference type="Gene3D" id="1.10.287.1260">
    <property type="match status" value="1"/>
</dbReference>
<proteinExistence type="predicted"/>
<dbReference type="SUPFAM" id="SSF82689">
    <property type="entry name" value="Mechanosensitive channel protein MscS (YggB), C-terminal domain"/>
    <property type="match status" value="1"/>
</dbReference>
<gene>
    <name evidence="9" type="ORF">LzC2_24160</name>
</gene>
<dbReference type="SUPFAM" id="SSF50182">
    <property type="entry name" value="Sm-like ribonucleoproteins"/>
    <property type="match status" value="1"/>
</dbReference>
<feature type="transmembrane region" description="Helical" evidence="6">
    <location>
        <begin position="278"/>
        <end position="306"/>
    </location>
</feature>
<evidence type="ECO:0000256" key="3">
    <source>
        <dbReference type="ARBA" id="ARBA00022692"/>
    </source>
</evidence>
<feature type="transmembrane region" description="Helical" evidence="6">
    <location>
        <begin position="393"/>
        <end position="413"/>
    </location>
</feature>
<dbReference type="Gene3D" id="2.30.30.60">
    <property type="match status" value="1"/>
</dbReference>
<protein>
    <recommendedName>
        <fullName evidence="8">Mechanosensitive ion channel MscS domain-containing protein</fullName>
    </recommendedName>
</protein>
<comment type="caution">
    <text evidence="9">The sequence shown here is derived from an EMBL/GenBank/DDBJ whole genome shotgun (WGS) entry which is preliminary data.</text>
</comment>
<feature type="signal peptide" evidence="7">
    <location>
        <begin position="1"/>
        <end position="18"/>
    </location>
</feature>
<reference evidence="9 10" key="1">
    <citation type="journal article" date="2020" name="Syst. Appl. Microbiol.">
        <title>Alienimonas chondri sp. nov., a novel planctomycete isolated from the biofilm of the red alga Chondrus crispus.</title>
        <authorList>
            <person name="Vitorino I."/>
            <person name="Albuquerque L."/>
            <person name="Wiegand S."/>
            <person name="Kallscheuer N."/>
            <person name="da Costa M.S."/>
            <person name="Lobo-da-Cunha A."/>
            <person name="Jogler C."/>
            <person name="Lage O.M."/>
        </authorList>
    </citation>
    <scope>NUCLEOTIDE SEQUENCE [LARGE SCALE GENOMIC DNA]</scope>
    <source>
        <strain evidence="9 10">LzC2</strain>
    </source>
</reference>
<name>A0ABX1VGD8_9PLAN</name>
<sequence>MSRSVRFVLPLLAWGVCAAPAAAQFSGSSEPQPAGGRPDSTRVGALELLRGAGEAFTGLFRDEKVAEGPPEWDSTTGPREAVMTFVTAMDRVSLGDQDAMSRALKTFPASPEDGLDRREREAAAERLWDVFTRLPNVSPSSLPDADRCEREGITRWELFPRGLDSDWAYAALSEGSPDGTIVLERGSDGWQFTAETVDGAEDLSKSLAAIPPRPREAIAGEAFVRAVVPVFTQSPWWAWLLAALGLAAGCFAAWLVARGLNAAAGWLARDRGNALDRLGGDLIGPILRSLAVPLGLVMVVLGMLAGTAQLELTATLENARWSIAELLLVVAGAWLFISLLELAILGVRHAAFPDDDQYARMTATVARRALRLIAGIVLGLFIVQNLFEWNVTAVLGGVGLLALALSLAAKDAVANLFGGAMIFGTRPFLVGDWISFEGKWGEVADVSLQATRIRLLTGEMWSVPNSNFVDKPVENLSLRNYLRRVFDVRLPLDTPPEKIVEAKDILTDVLTSEPVVGDGQGDLEGRPPKVNFESVGEYSFNLRADYWYLMHPEERLAQRDTERGWFSYLAHCDVVNRAVVERFRDAKIRFALPATVVYEEGETIPGAAGATEAGGDGGGL</sequence>
<dbReference type="InterPro" id="IPR006685">
    <property type="entry name" value="MscS_channel_2nd"/>
</dbReference>
<evidence type="ECO:0000256" key="2">
    <source>
        <dbReference type="ARBA" id="ARBA00022475"/>
    </source>
</evidence>
<evidence type="ECO:0000256" key="4">
    <source>
        <dbReference type="ARBA" id="ARBA00022989"/>
    </source>
</evidence>
<dbReference type="PANTHER" id="PTHR30221:SF1">
    <property type="entry name" value="SMALL-CONDUCTANCE MECHANOSENSITIVE CHANNEL"/>
    <property type="match status" value="1"/>
</dbReference>
<dbReference type="RefSeq" id="WP_171187266.1">
    <property type="nucleotide sequence ID" value="NZ_WTPX01000073.1"/>
</dbReference>
<evidence type="ECO:0000313" key="9">
    <source>
        <dbReference type="EMBL" id="NNJ26333.1"/>
    </source>
</evidence>
<dbReference type="Gene3D" id="3.30.70.100">
    <property type="match status" value="1"/>
</dbReference>
<dbReference type="InterPro" id="IPR045275">
    <property type="entry name" value="MscS_archaea/bacteria_type"/>
</dbReference>
<feature type="domain" description="Mechanosensitive ion channel MscS" evidence="8">
    <location>
        <begin position="411"/>
        <end position="477"/>
    </location>
</feature>
<dbReference type="EMBL" id="WTPX01000073">
    <property type="protein sequence ID" value="NNJ26333.1"/>
    <property type="molecule type" value="Genomic_DNA"/>
</dbReference>
<dbReference type="InterPro" id="IPR023408">
    <property type="entry name" value="MscS_beta-dom_sf"/>
</dbReference>
<dbReference type="Proteomes" id="UP000609651">
    <property type="component" value="Unassembled WGS sequence"/>
</dbReference>